<dbReference type="NCBIfam" id="TIGR03544">
    <property type="entry name" value="DivI1A_domain"/>
    <property type="match status" value="1"/>
</dbReference>
<dbReference type="InterPro" id="IPR019933">
    <property type="entry name" value="DivIVA_domain"/>
</dbReference>
<gene>
    <name evidence="1" type="ORF">ACH4OY_04165</name>
</gene>
<dbReference type="RefSeq" id="WP_396676544.1">
    <property type="nucleotide sequence ID" value="NZ_JBIRPU010000002.1"/>
</dbReference>
<protein>
    <submittedName>
        <fullName evidence="1">DivIVA domain-containing protein</fullName>
    </submittedName>
</protein>
<dbReference type="EMBL" id="JBIRPU010000002">
    <property type="protein sequence ID" value="MFI0791887.1"/>
    <property type="molecule type" value="Genomic_DNA"/>
</dbReference>
<evidence type="ECO:0000313" key="1">
    <source>
        <dbReference type="EMBL" id="MFI0791887.1"/>
    </source>
</evidence>
<dbReference type="Proteomes" id="UP001611075">
    <property type="component" value="Unassembled WGS sequence"/>
</dbReference>
<comment type="caution">
    <text evidence="1">The sequence shown here is derived from an EMBL/GenBank/DDBJ whole genome shotgun (WGS) entry which is preliminary data.</text>
</comment>
<sequence>MRSRTFTPRRRGADPVEVAEFLDRVATDLAAAYAALARSREEVTRIKAALREWQSRQASAARDLARRRP</sequence>
<accession>A0ABW7SI20</accession>
<reference evidence="1 2" key="1">
    <citation type="submission" date="2024-10" db="EMBL/GenBank/DDBJ databases">
        <title>The Natural Products Discovery Center: Release of the First 8490 Sequenced Strains for Exploring Actinobacteria Biosynthetic Diversity.</title>
        <authorList>
            <person name="Kalkreuter E."/>
            <person name="Kautsar S.A."/>
            <person name="Yang D."/>
            <person name="Bader C.D."/>
            <person name="Teijaro C.N."/>
            <person name="Fluegel L."/>
            <person name="Davis C.M."/>
            <person name="Simpson J.R."/>
            <person name="Lauterbach L."/>
            <person name="Steele A.D."/>
            <person name="Gui C."/>
            <person name="Meng S."/>
            <person name="Li G."/>
            <person name="Viehrig K."/>
            <person name="Ye F."/>
            <person name="Su P."/>
            <person name="Kiefer A.F."/>
            <person name="Nichols A."/>
            <person name="Cepeda A.J."/>
            <person name="Yan W."/>
            <person name="Fan B."/>
            <person name="Jiang Y."/>
            <person name="Adhikari A."/>
            <person name="Zheng C.-J."/>
            <person name="Schuster L."/>
            <person name="Cowan T.M."/>
            <person name="Smanski M.J."/>
            <person name="Chevrette M.G."/>
            <person name="De Carvalho L.P.S."/>
            <person name="Shen B."/>
        </authorList>
    </citation>
    <scope>NUCLEOTIDE SEQUENCE [LARGE SCALE GENOMIC DNA]</scope>
    <source>
        <strain evidence="1 2">NPDC021253</strain>
    </source>
</reference>
<proteinExistence type="predicted"/>
<dbReference type="Gene3D" id="6.10.250.660">
    <property type="match status" value="1"/>
</dbReference>
<keyword evidence="2" id="KW-1185">Reference proteome</keyword>
<name>A0ABW7SI20_9ACTN</name>
<organism evidence="1 2">
    <name type="scientific">Micromonospora rubida</name>
    <dbReference type="NCBI Taxonomy" id="2697657"/>
    <lineage>
        <taxon>Bacteria</taxon>
        <taxon>Bacillati</taxon>
        <taxon>Actinomycetota</taxon>
        <taxon>Actinomycetes</taxon>
        <taxon>Micromonosporales</taxon>
        <taxon>Micromonosporaceae</taxon>
        <taxon>Micromonospora</taxon>
    </lineage>
</organism>
<evidence type="ECO:0000313" key="2">
    <source>
        <dbReference type="Proteomes" id="UP001611075"/>
    </source>
</evidence>